<dbReference type="Proteomes" id="UP000092154">
    <property type="component" value="Unassembled WGS sequence"/>
</dbReference>
<keyword evidence="2" id="KW-1185">Reference proteome</keyword>
<dbReference type="AlphaFoldDB" id="A0A1B7MXM9"/>
<organism evidence="1 2">
    <name type="scientific">Rhizopogon vinicolor AM-OR11-026</name>
    <dbReference type="NCBI Taxonomy" id="1314800"/>
    <lineage>
        <taxon>Eukaryota</taxon>
        <taxon>Fungi</taxon>
        <taxon>Dikarya</taxon>
        <taxon>Basidiomycota</taxon>
        <taxon>Agaricomycotina</taxon>
        <taxon>Agaricomycetes</taxon>
        <taxon>Agaricomycetidae</taxon>
        <taxon>Boletales</taxon>
        <taxon>Suillineae</taxon>
        <taxon>Rhizopogonaceae</taxon>
        <taxon>Rhizopogon</taxon>
    </lineage>
</organism>
<dbReference type="STRING" id="1314800.A0A1B7MXM9"/>
<sequence>MEHVIAIAAGLVLRTVIDFLTNDDHRLTSTLIGLWEGIMLSHFLQKNPRDSNDAYLALATRFAIDFMLTSSVFRFALTGVWTVVG</sequence>
<dbReference type="InParanoid" id="A0A1B7MXM9"/>
<proteinExistence type="predicted"/>
<reference evidence="1 2" key="1">
    <citation type="submission" date="2016-06" db="EMBL/GenBank/DDBJ databases">
        <title>Comparative genomics of the ectomycorrhizal sister species Rhizopogon vinicolor and Rhizopogon vesiculosus (Basidiomycota: Boletales) reveals a divergence of the mating type B locus.</title>
        <authorList>
            <consortium name="DOE Joint Genome Institute"/>
            <person name="Mujic A.B."/>
            <person name="Kuo A."/>
            <person name="Tritt A."/>
            <person name="Lipzen A."/>
            <person name="Chen C."/>
            <person name="Johnson J."/>
            <person name="Sharma A."/>
            <person name="Barry K."/>
            <person name="Grigoriev I.V."/>
            <person name="Spatafora J.W."/>
        </authorList>
    </citation>
    <scope>NUCLEOTIDE SEQUENCE [LARGE SCALE GENOMIC DNA]</scope>
    <source>
        <strain evidence="1 2">AM-OR11-026</strain>
    </source>
</reference>
<gene>
    <name evidence="1" type="ORF">K503DRAFT_671445</name>
</gene>
<name>A0A1B7MXM9_9AGAM</name>
<evidence type="ECO:0000313" key="1">
    <source>
        <dbReference type="EMBL" id="OAX37356.1"/>
    </source>
</evidence>
<dbReference type="EMBL" id="KV448357">
    <property type="protein sequence ID" value="OAX37356.1"/>
    <property type="molecule type" value="Genomic_DNA"/>
</dbReference>
<dbReference type="OrthoDB" id="3231855at2759"/>
<protein>
    <submittedName>
        <fullName evidence="1">Uncharacterized protein</fullName>
    </submittedName>
</protein>
<feature type="non-terminal residue" evidence="1">
    <location>
        <position position="85"/>
    </location>
</feature>
<accession>A0A1B7MXM9</accession>
<evidence type="ECO:0000313" key="2">
    <source>
        <dbReference type="Proteomes" id="UP000092154"/>
    </source>
</evidence>